<dbReference type="PROSITE" id="PS51891">
    <property type="entry name" value="CENP_V_GFA"/>
    <property type="match status" value="1"/>
</dbReference>
<name>A0A919DGD0_9GAMM</name>
<evidence type="ECO:0000313" key="6">
    <source>
        <dbReference type="EMBL" id="GHE42797.1"/>
    </source>
</evidence>
<dbReference type="InterPro" id="IPR011057">
    <property type="entry name" value="Mss4-like_sf"/>
</dbReference>
<gene>
    <name evidence="6" type="ORF">GCM10007167_25870</name>
</gene>
<dbReference type="GO" id="GO:0046872">
    <property type="term" value="F:metal ion binding"/>
    <property type="evidence" value="ECO:0007669"/>
    <property type="project" value="UniProtKB-KW"/>
</dbReference>
<dbReference type="RefSeq" id="WP_146473898.1">
    <property type="nucleotide sequence ID" value="NZ_BNCF01000018.1"/>
</dbReference>
<reference evidence="6" key="2">
    <citation type="submission" date="2020-09" db="EMBL/GenBank/DDBJ databases">
        <authorList>
            <person name="Sun Q."/>
            <person name="Kim S."/>
        </authorList>
    </citation>
    <scope>NUCLEOTIDE SEQUENCE</scope>
    <source>
        <strain evidence="6">KCTC 32020</strain>
    </source>
</reference>
<evidence type="ECO:0000256" key="2">
    <source>
        <dbReference type="ARBA" id="ARBA00022723"/>
    </source>
</evidence>
<keyword evidence="2" id="KW-0479">Metal-binding</keyword>
<comment type="similarity">
    <text evidence="1">Belongs to the Gfa family.</text>
</comment>
<keyword evidence="4" id="KW-0456">Lyase</keyword>
<accession>A0A919DGD0</accession>
<dbReference type="Pfam" id="PF04828">
    <property type="entry name" value="GFA"/>
    <property type="match status" value="1"/>
</dbReference>
<reference evidence="6" key="1">
    <citation type="journal article" date="2014" name="Int. J. Syst. Evol. Microbiol.">
        <title>Complete genome sequence of Corynebacterium casei LMG S-19264T (=DSM 44701T), isolated from a smear-ripened cheese.</title>
        <authorList>
            <consortium name="US DOE Joint Genome Institute (JGI-PGF)"/>
            <person name="Walter F."/>
            <person name="Albersmeier A."/>
            <person name="Kalinowski J."/>
            <person name="Ruckert C."/>
        </authorList>
    </citation>
    <scope>NUCLEOTIDE SEQUENCE</scope>
    <source>
        <strain evidence="6">KCTC 32020</strain>
    </source>
</reference>
<dbReference type="Proteomes" id="UP000636453">
    <property type="component" value="Unassembled WGS sequence"/>
</dbReference>
<dbReference type="GO" id="GO:0016846">
    <property type="term" value="F:carbon-sulfur lyase activity"/>
    <property type="evidence" value="ECO:0007669"/>
    <property type="project" value="InterPro"/>
</dbReference>
<dbReference type="AlphaFoldDB" id="A0A919DGD0"/>
<organism evidence="6 7">
    <name type="scientific">Vulcaniibacterium thermophilum</name>
    <dbReference type="NCBI Taxonomy" id="1169913"/>
    <lineage>
        <taxon>Bacteria</taxon>
        <taxon>Pseudomonadati</taxon>
        <taxon>Pseudomonadota</taxon>
        <taxon>Gammaproteobacteria</taxon>
        <taxon>Lysobacterales</taxon>
        <taxon>Lysobacteraceae</taxon>
        <taxon>Vulcaniibacterium</taxon>
    </lineage>
</organism>
<protein>
    <submittedName>
        <fullName evidence="6">Aldehyde-activating protein</fullName>
    </submittedName>
</protein>
<proteinExistence type="inferred from homology"/>
<dbReference type="InterPro" id="IPR006913">
    <property type="entry name" value="CENP-V/GFA"/>
</dbReference>
<dbReference type="OrthoDB" id="7765631at2"/>
<comment type="caution">
    <text evidence="6">The sequence shown here is derived from an EMBL/GenBank/DDBJ whole genome shotgun (WGS) entry which is preliminary data.</text>
</comment>
<evidence type="ECO:0000256" key="3">
    <source>
        <dbReference type="ARBA" id="ARBA00022833"/>
    </source>
</evidence>
<evidence type="ECO:0000259" key="5">
    <source>
        <dbReference type="PROSITE" id="PS51891"/>
    </source>
</evidence>
<feature type="domain" description="CENP-V/GFA" evidence="5">
    <location>
        <begin position="4"/>
        <end position="110"/>
    </location>
</feature>
<keyword evidence="3" id="KW-0862">Zinc</keyword>
<evidence type="ECO:0000256" key="4">
    <source>
        <dbReference type="ARBA" id="ARBA00023239"/>
    </source>
</evidence>
<dbReference type="PANTHER" id="PTHR33337">
    <property type="entry name" value="GFA DOMAIN-CONTAINING PROTEIN"/>
    <property type="match status" value="1"/>
</dbReference>
<dbReference type="SUPFAM" id="SSF51316">
    <property type="entry name" value="Mss4-like"/>
    <property type="match status" value="1"/>
</dbReference>
<dbReference type="Gene3D" id="3.90.1590.10">
    <property type="entry name" value="glutathione-dependent formaldehyde- activating enzyme (gfa)"/>
    <property type="match status" value="1"/>
</dbReference>
<dbReference type="EMBL" id="BNCF01000018">
    <property type="protein sequence ID" value="GHE42797.1"/>
    <property type="molecule type" value="Genomic_DNA"/>
</dbReference>
<sequence length="133" mass="14586">MTVRHAACACGQLTVECEGEPVRVSICHCLDCRRRTGSAFGVQARFREEQVRPAGDAAVFVRTADSGRRVSQRFCPQCGTTVWWTLQREPGIVAVAVGAFADPGFPAPWVEVYRERRSPWAAMPALAGIESHP</sequence>
<keyword evidence="7" id="KW-1185">Reference proteome</keyword>
<evidence type="ECO:0000256" key="1">
    <source>
        <dbReference type="ARBA" id="ARBA00005495"/>
    </source>
</evidence>
<evidence type="ECO:0000313" key="7">
    <source>
        <dbReference type="Proteomes" id="UP000636453"/>
    </source>
</evidence>
<dbReference type="PANTHER" id="PTHR33337:SF40">
    <property type="entry name" value="CENP-V_GFA DOMAIN-CONTAINING PROTEIN-RELATED"/>
    <property type="match status" value="1"/>
</dbReference>